<protein>
    <submittedName>
        <fullName evidence="1">Uncharacterized protein</fullName>
    </submittedName>
</protein>
<dbReference type="OrthoDB" id="2406922at2"/>
<dbReference type="EMBL" id="CP073767">
    <property type="protein sequence ID" value="UWZ50697.1"/>
    <property type="molecule type" value="Genomic_DNA"/>
</dbReference>
<proteinExistence type="predicted"/>
<sequence>MSASGGGPPGLKAAELVAGLRSGAVRDEPAYVTLIRLLTLDGRLPFDTAAGALTARARSVLRLVTGEEALRITDPSRRDTGGVFVALSAQGRLQLLDRPPAGTEVIGRLPLPRALLDRVDEAVADWVLHERAEQRHLDRLLRRWHRAGELTARVEQVADWVERVETVLVYVGEDVFSRSDAGTNTLLRDGVLHRLGTRAPDAWTAPERLFVCAAQVLFAAGRAIRFEEFNGRQLSATGLRGWLVTTWLRYAKALGLDPPDDLPSRCPFRLAQQVGELADAVNRSDSIRFRRIGGPVFAKEERVVELPHRDRSHATTPPAVGRWAARHLGLDVDASLPGERTVRAATAAILTLPPADCERLMPELLEVIVRAAVVDLGADYAMSSAVRDLARLAPGGASRAAGVLELRKPDFFCCVVPHPELRRPAGSELGRMLWLVAQRMQYNRWHFAPGDFDRPEIPRQRHYFFPPALPDLAEHSDLWHGGHVAARVRFSVRAPGASLWRSPLRVRGNDYRGCFDIRAVRMAGEPFVRADLWTAVRYTGLVDAMWRTVAAAVDQGHRVPAITAFDGGWYERRHR</sequence>
<organism evidence="1 2">
    <name type="scientific">Dactylosporangium aurantiacum</name>
    <dbReference type="NCBI Taxonomy" id="35754"/>
    <lineage>
        <taxon>Bacteria</taxon>
        <taxon>Bacillati</taxon>
        <taxon>Actinomycetota</taxon>
        <taxon>Actinomycetes</taxon>
        <taxon>Micromonosporales</taxon>
        <taxon>Micromonosporaceae</taxon>
        <taxon>Dactylosporangium</taxon>
    </lineage>
</organism>
<dbReference type="KEGG" id="daur:Daura_28180"/>
<dbReference type="RefSeq" id="WP_033360447.1">
    <property type="nucleotide sequence ID" value="NZ_CP073767.1"/>
</dbReference>
<accession>A0A9Q9MI70</accession>
<keyword evidence="2" id="KW-1185">Reference proteome</keyword>
<dbReference type="Proteomes" id="UP001058003">
    <property type="component" value="Chromosome"/>
</dbReference>
<evidence type="ECO:0000313" key="2">
    <source>
        <dbReference type="Proteomes" id="UP001058003"/>
    </source>
</evidence>
<reference evidence="1" key="1">
    <citation type="submission" date="2021-04" db="EMBL/GenBank/DDBJ databases">
        <title>Dactylosporangium aurantiacum NRRL B-8018 full assembly.</title>
        <authorList>
            <person name="Hartkoorn R.C."/>
            <person name="Beaudoing E."/>
            <person name="Hot D."/>
        </authorList>
    </citation>
    <scope>NUCLEOTIDE SEQUENCE</scope>
    <source>
        <strain evidence="1">NRRL B-8018</strain>
    </source>
</reference>
<name>A0A9Q9MI70_9ACTN</name>
<gene>
    <name evidence="1" type="ORF">Daura_28180</name>
</gene>
<dbReference type="AlphaFoldDB" id="A0A9Q9MI70"/>
<evidence type="ECO:0000313" key="1">
    <source>
        <dbReference type="EMBL" id="UWZ50697.1"/>
    </source>
</evidence>